<evidence type="ECO:0000256" key="1">
    <source>
        <dbReference type="SAM" id="Phobius"/>
    </source>
</evidence>
<comment type="caution">
    <text evidence="2">The sequence shown here is derived from an EMBL/GenBank/DDBJ whole genome shotgun (WGS) entry which is preliminary data.</text>
</comment>
<keyword evidence="1" id="KW-0472">Membrane</keyword>
<gene>
    <name evidence="2" type="ORF">CPB83DRAFT_855129</name>
</gene>
<dbReference type="AlphaFoldDB" id="A0A9P6JP09"/>
<evidence type="ECO:0000313" key="3">
    <source>
        <dbReference type="Proteomes" id="UP000807306"/>
    </source>
</evidence>
<feature type="transmembrane region" description="Helical" evidence="1">
    <location>
        <begin position="12"/>
        <end position="32"/>
    </location>
</feature>
<name>A0A9P6JP09_9AGAR</name>
<proteinExistence type="predicted"/>
<dbReference type="Proteomes" id="UP000807306">
    <property type="component" value="Unassembled WGS sequence"/>
</dbReference>
<keyword evidence="3" id="KW-1185">Reference proteome</keyword>
<sequence>MMALSNDKLDFTTNFLSFLGFVGSFTVVWRYLNPWHNFLSLAALTGELRKMWTDYETDGALPKGSVRIQLLIGIQRLERQVQDLVHPAKIEVPS</sequence>
<keyword evidence="1" id="KW-1133">Transmembrane helix</keyword>
<protein>
    <submittedName>
        <fullName evidence="2">Uncharacterized protein</fullName>
    </submittedName>
</protein>
<accession>A0A9P6JP09</accession>
<dbReference type="EMBL" id="MU157856">
    <property type="protein sequence ID" value="KAF9527987.1"/>
    <property type="molecule type" value="Genomic_DNA"/>
</dbReference>
<reference evidence="2" key="1">
    <citation type="submission" date="2020-11" db="EMBL/GenBank/DDBJ databases">
        <authorList>
            <consortium name="DOE Joint Genome Institute"/>
            <person name="Ahrendt S."/>
            <person name="Riley R."/>
            <person name="Andreopoulos W."/>
            <person name="Labutti K."/>
            <person name="Pangilinan J."/>
            <person name="Ruiz-Duenas F.J."/>
            <person name="Barrasa J.M."/>
            <person name="Sanchez-Garcia M."/>
            <person name="Camarero S."/>
            <person name="Miyauchi S."/>
            <person name="Serrano A."/>
            <person name="Linde D."/>
            <person name="Babiker R."/>
            <person name="Drula E."/>
            <person name="Ayuso-Fernandez I."/>
            <person name="Pacheco R."/>
            <person name="Padilla G."/>
            <person name="Ferreira P."/>
            <person name="Barriuso J."/>
            <person name="Kellner H."/>
            <person name="Castanera R."/>
            <person name="Alfaro M."/>
            <person name="Ramirez L."/>
            <person name="Pisabarro A.G."/>
            <person name="Kuo A."/>
            <person name="Tritt A."/>
            <person name="Lipzen A."/>
            <person name="He G."/>
            <person name="Yan M."/>
            <person name="Ng V."/>
            <person name="Cullen D."/>
            <person name="Martin F."/>
            <person name="Rosso M.-N."/>
            <person name="Henrissat B."/>
            <person name="Hibbett D."/>
            <person name="Martinez A.T."/>
            <person name="Grigoriev I.V."/>
        </authorList>
    </citation>
    <scope>NUCLEOTIDE SEQUENCE</scope>
    <source>
        <strain evidence="2">CBS 506.95</strain>
    </source>
</reference>
<keyword evidence="1" id="KW-0812">Transmembrane</keyword>
<organism evidence="2 3">
    <name type="scientific">Crepidotus variabilis</name>
    <dbReference type="NCBI Taxonomy" id="179855"/>
    <lineage>
        <taxon>Eukaryota</taxon>
        <taxon>Fungi</taxon>
        <taxon>Dikarya</taxon>
        <taxon>Basidiomycota</taxon>
        <taxon>Agaricomycotina</taxon>
        <taxon>Agaricomycetes</taxon>
        <taxon>Agaricomycetidae</taxon>
        <taxon>Agaricales</taxon>
        <taxon>Agaricineae</taxon>
        <taxon>Crepidotaceae</taxon>
        <taxon>Crepidotus</taxon>
    </lineage>
</organism>
<evidence type="ECO:0000313" key="2">
    <source>
        <dbReference type="EMBL" id="KAF9527987.1"/>
    </source>
</evidence>